<gene>
    <name evidence="1" type="ORF">LOK49_LG06G00547</name>
</gene>
<dbReference type="Proteomes" id="UP001060215">
    <property type="component" value="Chromosome 5"/>
</dbReference>
<organism evidence="1 2">
    <name type="scientific">Camellia lanceoleosa</name>
    <dbReference type="NCBI Taxonomy" id="1840588"/>
    <lineage>
        <taxon>Eukaryota</taxon>
        <taxon>Viridiplantae</taxon>
        <taxon>Streptophyta</taxon>
        <taxon>Embryophyta</taxon>
        <taxon>Tracheophyta</taxon>
        <taxon>Spermatophyta</taxon>
        <taxon>Magnoliopsida</taxon>
        <taxon>eudicotyledons</taxon>
        <taxon>Gunneridae</taxon>
        <taxon>Pentapetalae</taxon>
        <taxon>asterids</taxon>
        <taxon>Ericales</taxon>
        <taxon>Theaceae</taxon>
        <taxon>Camellia</taxon>
    </lineage>
</organism>
<evidence type="ECO:0000313" key="1">
    <source>
        <dbReference type="EMBL" id="KAI8009734.1"/>
    </source>
</evidence>
<sequence length="467" mass="53660">MHILMDNFKHRKMYEVQDISVDEDQISNLPDCILHHILSFLPTKDVVATCLLSTRWKYLWSSVPILDFDDSLLYSSEVNDLYPPEMTCFMNFVERVLLFHDGSSMKKFRLSCRVCFNASRIHAWVSAAIKQKVQELDLCLFVEEPFILPCCVFYCESLTAVKIEMNCVLELPTCVSFPRLRTLYLALVTFLDDDSTQKLLSSCPVLQELTILDCDWMNLKRISVSIPTLKSLTIDDLPYFGSADELNGCQIKIDAANLIFLTYSGYLLNEIFLFNLSSLVNASIYVPIMCERQKEIAYRAVNLLRGLNSVKSMRISTGAIESLFLADNVLDHLPIFQKLTYLELSVEIEKHIVKKLMNLLQYSPNLESLVFAEGFNPRVCFGEDDWILKPVPKCFLACLKSVSLHNFHWNCTEVCFLNFLLKNTFVLERLNIFCSKSLFGDAKEQKEVIDQLQMLPRVSTSCVIMFS</sequence>
<proteinExistence type="predicted"/>
<accession>A0ACC0H8S7</accession>
<reference evidence="1 2" key="1">
    <citation type="journal article" date="2022" name="Plant J.">
        <title>Chromosome-level genome of Camellia lanceoleosa provides a valuable resource for understanding genome evolution and self-incompatibility.</title>
        <authorList>
            <person name="Gong W."/>
            <person name="Xiao S."/>
            <person name="Wang L."/>
            <person name="Liao Z."/>
            <person name="Chang Y."/>
            <person name="Mo W."/>
            <person name="Hu G."/>
            <person name="Li W."/>
            <person name="Zhao G."/>
            <person name="Zhu H."/>
            <person name="Hu X."/>
            <person name="Ji K."/>
            <person name="Xiang X."/>
            <person name="Song Q."/>
            <person name="Yuan D."/>
            <person name="Jin S."/>
            <person name="Zhang L."/>
        </authorList>
    </citation>
    <scope>NUCLEOTIDE SEQUENCE [LARGE SCALE GENOMIC DNA]</scope>
    <source>
        <strain evidence="1">SQ_2022a</strain>
    </source>
</reference>
<protein>
    <submittedName>
        <fullName evidence="1">F-box/LRR-repeat protein</fullName>
    </submittedName>
</protein>
<evidence type="ECO:0000313" key="2">
    <source>
        <dbReference type="Proteomes" id="UP001060215"/>
    </source>
</evidence>
<dbReference type="EMBL" id="CM045762">
    <property type="protein sequence ID" value="KAI8009734.1"/>
    <property type="molecule type" value="Genomic_DNA"/>
</dbReference>
<keyword evidence="2" id="KW-1185">Reference proteome</keyword>
<name>A0ACC0H8S7_9ERIC</name>
<comment type="caution">
    <text evidence="1">The sequence shown here is derived from an EMBL/GenBank/DDBJ whole genome shotgun (WGS) entry which is preliminary data.</text>
</comment>